<dbReference type="Gene3D" id="3.30.300.20">
    <property type="match status" value="1"/>
</dbReference>
<dbReference type="EMBL" id="NIQC01000017">
    <property type="protein sequence ID" value="OWZ83476.1"/>
    <property type="molecule type" value="Genomic_DNA"/>
</dbReference>
<dbReference type="CDD" id="cd02414">
    <property type="entry name" value="KH-II_Jag"/>
    <property type="match status" value="1"/>
</dbReference>
<evidence type="ECO:0000256" key="2">
    <source>
        <dbReference type="ARBA" id="ARBA00022884"/>
    </source>
</evidence>
<gene>
    <name evidence="6" type="primary">khpB</name>
    <name evidence="6" type="synonym">eloR</name>
    <name evidence="9" type="ORF">CDO51_08230</name>
</gene>
<dbReference type="InterPro" id="IPR039247">
    <property type="entry name" value="KhpB"/>
</dbReference>
<evidence type="ECO:0000256" key="7">
    <source>
        <dbReference type="SAM" id="Coils"/>
    </source>
</evidence>
<dbReference type="InterPro" id="IPR038247">
    <property type="entry name" value="Jag_N_dom_sf"/>
</dbReference>
<evidence type="ECO:0000313" key="9">
    <source>
        <dbReference type="EMBL" id="OWZ83476.1"/>
    </source>
</evidence>
<keyword evidence="1 6" id="KW-0963">Cytoplasm</keyword>
<dbReference type="Gene3D" id="3.30.30.80">
    <property type="entry name" value="probable RNA-binding protein from clostridium symbiosum atcc 14940"/>
    <property type="match status" value="1"/>
</dbReference>
<comment type="subunit">
    <text evidence="6">Forms a complex with KhpA.</text>
</comment>
<dbReference type="InterPro" id="IPR032782">
    <property type="entry name" value="KhpB_N"/>
</dbReference>
<comment type="function">
    <text evidence="6">A probable RNA chaperone. Forms a complex with KhpA which binds to cellular RNA and controls its expression. Plays a role in peptidoglycan (PG) homeostasis and cell length regulation.</text>
</comment>
<dbReference type="OrthoDB" id="9794483at2"/>
<evidence type="ECO:0000256" key="5">
    <source>
        <dbReference type="ARBA" id="ARBA00023316"/>
    </source>
</evidence>
<evidence type="ECO:0000256" key="4">
    <source>
        <dbReference type="ARBA" id="ARBA00023186"/>
    </source>
</evidence>
<keyword evidence="2 6" id="KW-0694">RNA-binding</keyword>
<dbReference type="Pfam" id="PF13083">
    <property type="entry name" value="KH_KhpA-B"/>
    <property type="match status" value="1"/>
</dbReference>
<accession>A0A226BWV0</accession>
<feature type="region of interest" description="Jag_N domain" evidence="6">
    <location>
        <begin position="5"/>
        <end position="55"/>
    </location>
</feature>
<feature type="coiled-coil region" evidence="7">
    <location>
        <begin position="137"/>
        <end position="165"/>
    </location>
</feature>
<dbReference type="Pfam" id="PF01424">
    <property type="entry name" value="R3H"/>
    <property type="match status" value="1"/>
</dbReference>
<keyword evidence="4 6" id="KW-0143">Chaperone</keyword>
<keyword evidence="10" id="KW-1185">Reference proteome</keyword>
<dbReference type="SUPFAM" id="SSF82708">
    <property type="entry name" value="R3H domain"/>
    <property type="match status" value="1"/>
</dbReference>
<dbReference type="InterPro" id="IPR001374">
    <property type="entry name" value="R3H_dom"/>
</dbReference>
<keyword evidence="7" id="KW-0175">Coiled coil</keyword>
<dbReference type="GO" id="GO:0003723">
    <property type="term" value="F:RNA binding"/>
    <property type="evidence" value="ECO:0007669"/>
    <property type="project" value="UniProtKB-UniRule"/>
</dbReference>
<dbReference type="PANTHER" id="PTHR35800:SF1">
    <property type="entry name" value="RNA-BINDING PROTEIN KHPB"/>
    <property type="match status" value="1"/>
</dbReference>
<dbReference type="InterPro" id="IPR034079">
    <property type="entry name" value="R3H_KhpB"/>
</dbReference>
<dbReference type="Gene3D" id="3.30.1370.50">
    <property type="entry name" value="R3H-like domain"/>
    <property type="match status" value="1"/>
</dbReference>
<comment type="similarity">
    <text evidence="6">Belongs to the KhpB RNA-binding protein family.</text>
</comment>
<dbReference type="SMART" id="SM00393">
    <property type="entry name" value="R3H"/>
    <property type="match status" value="1"/>
</dbReference>
<keyword evidence="3 6" id="KW-0133">Cell shape</keyword>
<dbReference type="GO" id="GO:0071555">
    <property type="term" value="P:cell wall organization"/>
    <property type="evidence" value="ECO:0007669"/>
    <property type="project" value="UniProtKB-KW"/>
</dbReference>
<dbReference type="GO" id="GO:0005737">
    <property type="term" value="C:cytoplasm"/>
    <property type="evidence" value="ECO:0007669"/>
    <property type="project" value="UniProtKB-SubCell"/>
</dbReference>
<dbReference type="Proteomes" id="UP000214588">
    <property type="component" value="Unassembled WGS sequence"/>
</dbReference>
<comment type="subcellular location">
    <subcellularLocation>
        <location evidence="6">Cytoplasm</location>
    </subcellularLocation>
</comment>
<dbReference type="InterPro" id="IPR038008">
    <property type="entry name" value="Jag_KH"/>
</dbReference>
<organism evidence="9 10">
    <name type="scientific">Natranaerobius trueperi</name>
    <dbReference type="NCBI Taxonomy" id="759412"/>
    <lineage>
        <taxon>Bacteria</taxon>
        <taxon>Bacillati</taxon>
        <taxon>Bacillota</taxon>
        <taxon>Clostridia</taxon>
        <taxon>Natranaerobiales</taxon>
        <taxon>Natranaerobiaceae</taxon>
        <taxon>Natranaerobius</taxon>
    </lineage>
</organism>
<dbReference type="HAMAP" id="MF_00867">
    <property type="entry name" value="KhpB"/>
    <property type="match status" value="1"/>
</dbReference>
<dbReference type="GO" id="GO:0009252">
    <property type="term" value="P:peptidoglycan biosynthetic process"/>
    <property type="evidence" value="ECO:0007669"/>
    <property type="project" value="UniProtKB-UniRule"/>
</dbReference>
<dbReference type="InterPro" id="IPR036867">
    <property type="entry name" value="R3H_dom_sf"/>
</dbReference>
<dbReference type="PANTHER" id="PTHR35800">
    <property type="entry name" value="PROTEIN JAG"/>
    <property type="match status" value="1"/>
</dbReference>
<feature type="domain" description="R3H" evidence="8">
    <location>
        <begin position="142"/>
        <end position="208"/>
    </location>
</feature>
<evidence type="ECO:0000256" key="6">
    <source>
        <dbReference type="HAMAP-Rule" id="MF_00867"/>
    </source>
</evidence>
<dbReference type="Pfam" id="PF14804">
    <property type="entry name" value="Jag_N"/>
    <property type="match status" value="1"/>
</dbReference>
<comment type="caution">
    <text evidence="9">The sequence shown here is derived from an EMBL/GenBank/DDBJ whole genome shotgun (WGS) entry which is preliminary data.</text>
</comment>
<dbReference type="InterPro" id="IPR015946">
    <property type="entry name" value="KH_dom-like_a/b"/>
</dbReference>
<keyword evidence="5 6" id="KW-0961">Cell wall biogenesis/degradation</keyword>
<sequence length="208" mass="23439">MSQVESTGKTVEEAIEKGLTELGIERKLAEVEVLEEPSNGLLGLIGVKPALVTVSQKYDPITLSSDFLEGLLDRMRIPATVEAKDTNEREIYLEIKGKKLGAAIGKRGQTLDSLQFLVNLHLNQKLQGSSYYVILDAENYREKRRETLQRLANNLAEKVKRTKQKVVLEPMNRYERKIIHTTLQDNNAVTTYSDGSEPNRKVVISLNE</sequence>
<dbReference type="AlphaFoldDB" id="A0A226BWV0"/>
<reference evidence="9 10" key="1">
    <citation type="submission" date="2017-06" db="EMBL/GenBank/DDBJ databases">
        <title>Draft Genome Sequence of Natranaerobius trueperi halophilic, alkalithermophilic bacteria from soda lakes.</title>
        <authorList>
            <person name="Zhao B."/>
        </authorList>
    </citation>
    <scope>NUCLEOTIDE SEQUENCE [LARGE SCALE GENOMIC DNA]</scope>
    <source>
        <strain evidence="9 10">DSM 18760</strain>
    </source>
</reference>
<dbReference type="NCBIfam" id="NF041568">
    <property type="entry name" value="Jag_EloR"/>
    <property type="match status" value="1"/>
</dbReference>
<dbReference type="RefSeq" id="WP_089023802.1">
    <property type="nucleotide sequence ID" value="NZ_NIQC01000017.1"/>
</dbReference>
<comment type="domain">
    <text evidence="6">Has an N-terminal Jag-N domain and 2 RNA-binding domains (KH and R3H).</text>
</comment>
<dbReference type="PROSITE" id="PS51061">
    <property type="entry name" value="R3H"/>
    <property type="match status" value="1"/>
</dbReference>
<protein>
    <recommendedName>
        <fullName evidence="6">RNA-binding protein KhpB</fullName>
    </recommendedName>
    <alternativeName>
        <fullName evidence="6">RNA-binding protein EloR</fullName>
    </alternativeName>
</protein>
<name>A0A226BWV0_9FIRM</name>
<dbReference type="GO" id="GO:0008360">
    <property type="term" value="P:regulation of cell shape"/>
    <property type="evidence" value="ECO:0007669"/>
    <property type="project" value="UniProtKB-KW"/>
</dbReference>
<evidence type="ECO:0000313" key="10">
    <source>
        <dbReference type="Proteomes" id="UP000214588"/>
    </source>
</evidence>
<proteinExistence type="inferred from homology"/>
<evidence type="ECO:0000256" key="1">
    <source>
        <dbReference type="ARBA" id="ARBA00022490"/>
    </source>
</evidence>
<dbReference type="SMART" id="SM01245">
    <property type="entry name" value="Jag_N"/>
    <property type="match status" value="1"/>
</dbReference>
<dbReference type="CDD" id="cd02644">
    <property type="entry name" value="R3H_jag"/>
    <property type="match status" value="1"/>
</dbReference>
<evidence type="ECO:0000256" key="3">
    <source>
        <dbReference type="ARBA" id="ARBA00022960"/>
    </source>
</evidence>
<evidence type="ECO:0000259" key="8">
    <source>
        <dbReference type="PROSITE" id="PS51061"/>
    </source>
</evidence>